<name>A0AAD6ZIX7_9AGAR</name>
<protein>
    <submittedName>
        <fullName evidence="2">Uncharacterized protein</fullName>
    </submittedName>
</protein>
<dbReference type="EMBL" id="JARIHO010000046">
    <property type="protein sequence ID" value="KAJ7323512.1"/>
    <property type="molecule type" value="Genomic_DNA"/>
</dbReference>
<evidence type="ECO:0000313" key="3">
    <source>
        <dbReference type="Proteomes" id="UP001218218"/>
    </source>
</evidence>
<organism evidence="2 3">
    <name type="scientific">Mycena albidolilacea</name>
    <dbReference type="NCBI Taxonomy" id="1033008"/>
    <lineage>
        <taxon>Eukaryota</taxon>
        <taxon>Fungi</taxon>
        <taxon>Dikarya</taxon>
        <taxon>Basidiomycota</taxon>
        <taxon>Agaricomycotina</taxon>
        <taxon>Agaricomycetes</taxon>
        <taxon>Agaricomycetidae</taxon>
        <taxon>Agaricales</taxon>
        <taxon>Marasmiineae</taxon>
        <taxon>Mycenaceae</taxon>
        <taxon>Mycena</taxon>
    </lineage>
</organism>
<feature type="compositionally biased region" description="Polar residues" evidence="1">
    <location>
        <begin position="187"/>
        <end position="197"/>
    </location>
</feature>
<proteinExistence type="predicted"/>
<gene>
    <name evidence="2" type="ORF">DFH08DRAFT_817541</name>
</gene>
<sequence length="303" mass="32239">MALRRLAVPDISCPHTKVGEPRGGSAERVSSNTELQRWVRRGVAARGVERTSCGDTVSQAGGRRQRVGQSRKRNVAAIRRGALGRRQRIGTIFTSALVLPAPAMVARRHHQDPDVLVVRAQAARVQKVTRCEQETHGHDCVLLDTAARGSSAQAAGTHNVTGGGASTQAVGAARGLRLGTKRGDGGSTSSKDCSTAHPSHHKQNAVDEGSDGEGAEGGSHAEVVLRKKEKWCTYWPWISPQIVTGPCTLTILGSELSSLVACSSAPSRGGHLRGAVCVDERGDLEQQSRPYSPRFEPSRREAS</sequence>
<comment type="caution">
    <text evidence="2">The sequence shown here is derived from an EMBL/GenBank/DDBJ whole genome shotgun (WGS) entry which is preliminary data.</text>
</comment>
<keyword evidence="3" id="KW-1185">Reference proteome</keyword>
<evidence type="ECO:0000313" key="2">
    <source>
        <dbReference type="EMBL" id="KAJ7323512.1"/>
    </source>
</evidence>
<dbReference type="AlphaFoldDB" id="A0AAD6ZIX7"/>
<accession>A0AAD6ZIX7</accession>
<feature type="region of interest" description="Disordered" evidence="1">
    <location>
        <begin position="178"/>
        <end position="220"/>
    </location>
</feature>
<dbReference type="Proteomes" id="UP001218218">
    <property type="component" value="Unassembled WGS sequence"/>
</dbReference>
<reference evidence="2" key="1">
    <citation type="submission" date="2023-03" db="EMBL/GenBank/DDBJ databases">
        <title>Massive genome expansion in bonnet fungi (Mycena s.s.) driven by repeated elements and novel gene families across ecological guilds.</title>
        <authorList>
            <consortium name="Lawrence Berkeley National Laboratory"/>
            <person name="Harder C.B."/>
            <person name="Miyauchi S."/>
            <person name="Viragh M."/>
            <person name="Kuo A."/>
            <person name="Thoen E."/>
            <person name="Andreopoulos B."/>
            <person name="Lu D."/>
            <person name="Skrede I."/>
            <person name="Drula E."/>
            <person name="Henrissat B."/>
            <person name="Morin E."/>
            <person name="Kohler A."/>
            <person name="Barry K."/>
            <person name="LaButti K."/>
            <person name="Morin E."/>
            <person name="Salamov A."/>
            <person name="Lipzen A."/>
            <person name="Mereny Z."/>
            <person name="Hegedus B."/>
            <person name="Baldrian P."/>
            <person name="Stursova M."/>
            <person name="Weitz H."/>
            <person name="Taylor A."/>
            <person name="Grigoriev I.V."/>
            <person name="Nagy L.G."/>
            <person name="Martin F."/>
            <person name="Kauserud H."/>
        </authorList>
    </citation>
    <scope>NUCLEOTIDE SEQUENCE</scope>
    <source>
        <strain evidence="2">CBHHK002</strain>
    </source>
</reference>
<feature type="region of interest" description="Disordered" evidence="1">
    <location>
        <begin position="283"/>
        <end position="303"/>
    </location>
</feature>
<evidence type="ECO:0000256" key="1">
    <source>
        <dbReference type="SAM" id="MobiDB-lite"/>
    </source>
</evidence>